<keyword evidence="4" id="KW-1185">Reference proteome</keyword>
<dbReference type="EMBL" id="KB445581">
    <property type="protein sequence ID" value="EMD88149.1"/>
    <property type="molecule type" value="Genomic_DNA"/>
</dbReference>
<evidence type="ECO:0000256" key="1">
    <source>
        <dbReference type="SAM" id="MobiDB-lite"/>
    </source>
</evidence>
<feature type="compositionally biased region" description="Polar residues" evidence="1">
    <location>
        <begin position="562"/>
        <end position="574"/>
    </location>
</feature>
<dbReference type="STRING" id="701091.M2TNN2"/>
<dbReference type="Proteomes" id="UP000016936">
    <property type="component" value="Unassembled WGS sequence"/>
</dbReference>
<dbReference type="Gene3D" id="1.25.40.10">
    <property type="entry name" value="Tetratricopeptide repeat domain"/>
    <property type="match status" value="1"/>
</dbReference>
<feature type="domain" description="Azaphilone pigments biosynthesis cluster protein L N-terminal" evidence="2">
    <location>
        <begin position="3"/>
        <end position="159"/>
    </location>
</feature>
<dbReference type="AlphaFoldDB" id="M2TNN2"/>
<feature type="region of interest" description="Disordered" evidence="1">
    <location>
        <begin position="539"/>
        <end position="588"/>
    </location>
</feature>
<proteinExistence type="predicted"/>
<dbReference type="InterPro" id="IPR031348">
    <property type="entry name" value="PigL_N"/>
</dbReference>
<reference evidence="4" key="2">
    <citation type="journal article" date="2013" name="PLoS Genet.">
        <title>Comparative genome structure, secondary metabolite, and effector coding capacity across Cochliobolus pathogens.</title>
        <authorList>
            <person name="Condon B.J."/>
            <person name="Leng Y."/>
            <person name="Wu D."/>
            <person name="Bushley K.E."/>
            <person name="Ohm R.A."/>
            <person name="Otillar R."/>
            <person name="Martin J."/>
            <person name="Schackwitz W."/>
            <person name="Grimwood J."/>
            <person name="MohdZainudin N."/>
            <person name="Xue C."/>
            <person name="Wang R."/>
            <person name="Manning V.A."/>
            <person name="Dhillon B."/>
            <person name="Tu Z.J."/>
            <person name="Steffenson B.J."/>
            <person name="Salamov A."/>
            <person name="Sun H."/>
            <person name="Lowry S."/>
            <person name="LaButti K."/>
            <person name="Han J."/>
            <person name="Copeland A."/>
            <person name="Lindquist E."/>
            <person name="Barry K."/>
            <person name="Schmutz J."/>
            <person name="Baker S.E."/>
            <person name="Ciuffetti L.M."/>
            <person name="Grigoriev I.V."/>
            <person name="Zhong S."/>
            <person name="Turgeon B.G."/>
        </authorList>
    </citation>
    <scope>NUCLEOTIDE SEQUENCE [LARGE SCALE GENOMIC DNA]</scope>
    <source>
        <strain evidence="4">C5 / ATCC 48332 / race O</strain>
    </source>
</reference>
<feature type="compositionally biased region" description="Basic and acidic residues" evidence="1">
    <location>
        <begin position="550"/>
        <end position="561"/>
    </location>
</feature>
<dbReference type="InterPro" id="IPR011990">
    <property type="entry name" value="TPR-like_helical_dom_sf"/>
</dbReference>
<organism evidence="3 4">
    <name type="scientific">Cochliobolus heterostrophus (strain C5 / ATCC 48332 / race O)</name>
    <name type="common">Southern corn leaf blight fungus</name>
    <name type="synonym">Bipolaris maydis</name>
    <dbReference type="NCBI Taxonomy" id="701091"/>
    <lineage>
        <taxon>Eukaryota</taxon>
        <taxon>Fungi</taxon>
        <taxon>Dikarya</taxon>
        <taxon>Ascomycota</taxon>
        <taxon>Pezizomycotina</taxon>
        <taxon>Dothideomycetes</taxon>
        <taxon>Pleosporomycetidae</taxon>
        <taxon>Pleosporales</taxon>
        <taxon>Pleosporineae</taxon>
        <taxon>Pleosporaceae</taxon>
        <taxon>Bipolaris</taxon>
    </lineage>
</organism>
<dbReference type="HOGENOM" id="CLU_469775_0_0_1"/>
<protein>
    <recommendedName>
        <fullName evidence="2">Azaphilone pigments biosynthesis cluster protein L N-terminal domain-containing protein</fullName>
    </recommendedName>
</protein>
<evidence type="ECO:0000313" key="4">
    <source>
        <dbReference type="Proteomes" id="UP000016936"/>
    </source>
</evidence>
<dbReference type="Pfam" id="PF17111">
    <property type="entry name" value="PigL_N"/>
    <property type="match status" value="1"/>
</dbReference>
<dbReference type="OMA" id="NEPMLRW"/>
<accession>M2TNN2</accession>
<feature type="compositionally biased region" description="Basic and acidic residues" evidence="1">
    <location>
        <begin position="575"/>
        <end position="588"/>
    </location>
</feature>
<evidence type="ECO:0000259" key="2">
    <source>
        <dbReference type="Pfam" id="PF17111"/>
    </source>
</evidence>
<dbReference type="OrthoDB" id="3676136at2759"/>
<reference evidence="3 4" key="1">
    <citation type="journal article" date="2012" name="PLoS Pathog.">
        <title>Diverse lifestyles and strategies of plant pathogenesis encoded in the genomes of eighteen Dothideomycetes fungi.</title>
        <authorList>
            <person name="Ohm R.A."/>
            <person name="Feau N."/>
            <person name="Henrissat B."/>
            <person name="Schoch C.L."/>
            <person name="Horwitz B.A."/>
            <person name="Barry K.W."/>
            <person name="Condon B.J."/>
            <person name="Copeland A.C."/>
            <person name="Dhillon B."/>
            <person name="Glaser F."/>
            <person name="Hesse C.N."/>
            <person name="Kosti I."/>
            <person name="LaButti K."/>
            <person name="Lindquist E.A."/>
            <person name="Lucas S."/>
            <person name="Salamov A.A."/>
            <person name="Bradshaw R.E."/>
            <person name="Ciuffetti L."/>
            <person name="Hamelin R.C."/>
            <person name="Kema G.H.J."/>
            <person name="Lawrence C."/>
            <person name="Scott J.A."/>
            <person name="Spatafora J.W."/>
            <person name="Turgeon B.G."/>
            <person name="de Wit P.J.G.M."/>
            <person name="Zhong S."/>
            <person name="Goodwin S.B."/>
            <person name="Grigoriev I.V."/>
        </authorList>
    </citation>
    <scope>NUCLEOTIDE SEQUENCE [LARGE SCALE GENOMIC DNA]</scope>
    <source>
        <strain evidence="4">C5 / ATCC 48332 / race O</strain>
    </source>
</reference>
<gene>
    <name evidence="3" type="ORF">COCHEDRAFT_1217221</name>
</gene>
<dbReference type="eggNOG" id="ENOG502SSKV">
    <property type="taxonomic scope" value="Eukaryota"/>
</dbReference>
<name>M2TNN2_COCH5</name>
<evidence type="ECO:0000313" key="3">
    <source>
        <dbReference type="EMBL" id="EMD88149.1"/>
    </source>
</evidence>
<sequence>MSDPLSITASIITLIQVSVQVTVLINQFCNEATTVDTTLAGLLSDVEGFKRVLESMKETIDQDDIKSNLQSTGHTGSHWKNLARSLNDGTETLKKLYDLLDGVNKKTSLLDAQRKLIRLKSASGQIAQYREQIQSSHAALQLSLSTIILWNQVTFQKSTEKIPDKIVPTLDKPYDEFRSFGALLNAKIDKLQFVVVDPNDPDNYKLQYMTNLRECVRSAADVVATASTNLNVDSNGKTTGTCGSDFGDVFVKDVNEPMLRWFASNTVYEYEDVEAPIPAPPDASNGDAMTGYHSDTDSDIENDMIRSLFKEGKKRQGQGDLTGAVRRFQNCLTRFSSNTNYASLTMAQILTVCGVSKVELLENITDCYRALGLWAEAKATMGVKLQITEHQVGKKDALYLKDTMKLAEIMMKNHDYVDAHLQARHSLRGFKKLEDEEEAYAALLSGHTWGVQRSNSKFQSAELDPADIIQPQLPSTLDLQVEPDIAISATERMEKAMLQPHGPVEEDPPHTETDIVAFGDQDDQPLHLKKRVETFLPYSSSHSPEITPVEAKDNESRKLDQESSSFSAIQPHTLDTTKDSKRRELPAL</sequence>